<evidence type="ECO:0000256" key="2">
    <source>
        <dbReference type="ARBA" id="ARBA00022598"/>
    </source>
</evidence>
<comment type="similarity">
    <text evidence="1">Belongs to the ATP-dependent AMP-binding enzyme family.</text>
</comment>
<evidence type="ECO:0000313" key="3">
    <source>
        <dbReference type="EMBL" id="KAF6235046.1"/>
    </source>
</evidence>
<proteinExistence type="inferred from homology"/>
<dbReference type="PANTHER" id="PTHR24096">
    <property type="entry name" value="LONG-CHAIN-FATTY-ACID--COA LIGASE"/>
    <property type="match status" value="1"/>
</dbReference>
<dbReference type="SUPFAM" id="SSF56801">
    <property type="entry name" value="Acetyl-CoA synthetase-like"/>
    <property type="match status" value="1"/>
</dbReference>
<keyword evidence="4" id="KW-1185">Reference proteome</keyword>
<dbReference type="Gene3D" id="3.30.300.30">
    <property type="match status" value="1"/>
</dbReference>
<comment type="caution">
    <text evidence="3">The sequence shown here is derived from an EMBL/GenBank/DDBJ whole genome shotgun (WGS) entry which is preliminary data.</text>
</comment>
<organism evidence="3 4">
    <name type="scientific">Letharia columbiana</name>
    <dbReference type="NCBI Taxonomy" id="112416"/>
    <lineage>
        <taxon>Eukaryota</taxon>
        <taxon>Fungi</taxon>
        <taxon>Dikarya</taxon>
        <taxon>Ascomycota</taxon>
        <taxon>Pezizomycotina</taxon>
        <taxon>Lecanoromycetes</taxon>
        <taxon>OSLEUM clade</taxon>
        <taxon>Lecanoromycetidae</taxon>
        <taxon>Lecanorales</taxon>
        <taxon>Lecanorineae</taxon>
        <taxon>Parmeliaceae</taxon>
        <taxon>Letharia</taxon>
    </lineage>
</organism>
<dbReference type="Proteomes" id="UP000578531">
    <property type="component" value="Unassembled WGS sequence"/>
</dbReference>
<protein>
    <submittedName>
        <fullName evidence="3">Uncharacterized protein</fullName>
    </submittedName>
</protein>
<dbReference type="GeneID" id="59288333"/>
<name>A0A8H6L4C7_9LECA</name>
<dbReference type="AlphaFoldDB" id="A0A8H6L4C7"/>
<keyword evidence="2" id="KW-0436">Ligase</keyword>
<evidence type="ECO:0000256" key="1">
    <source>
        <dbReference type="ARBA" id="ARBA00006432"/>
    </source>
</evidence>
<dbReference type="RefSeq" id="XP_037164424.1">
    <property type="nucleotide sequence ID" value="XM_037308581.1"/>
</dbReference>
<accession>A0A8H6L4C7</accession>
<gene>
    <name evidence="3" type="ORF">HO173_006673</name>
</gene>
<dbReference type="GO" id="GO:0016405">
    <property type="term" value="F:CoA-ligase activity"/>
    <property type="evidence" value="ECO:0007669"/>
    <property type="project" value="TreeGrafter"/>
</dbReference>
<dbReference type="EMBL" id="JACCJC010000026">
    <property type="protein sequence ID" value="KAF6235046.1"/>
    <property type="molecule type" value="Genomic_DNA"/>
</dbReference>
<dbReference type="InterPro" id="IPR045851">
    <property type="entry name" value="AMP-bd_C_sf"/>
</dbReference>
<dbReference type="PANTHER" id="PTHR24096:SF149">
    <property type="entry name" value="AMP-BINDING DOMAIN-CONTAINING PROTEIN-RELATED"/>
    <property type="match status" value="1"/>
</dbReference>
<evidence type="ECO:0000313" key="4">
    <source>
        <dbReference type="Proteomes" id="UP000578531"/>
    </source>
</evidence>
<sequence length="95" mass="10512">MRTSDKRRQDLIKVPGWQVAPAKIETILLARDSIRNAAVIGISAPEGHGEVPHAFIELKSKLFQEHMATSYGAADEEEGGREELVKGYIGERLAR</sequence>
<dbReference type="OrthoDB" id="6509636at2759"/>
<reference evidence="3 4" key="1">
    <citation type="journal article" date="2020" name="Genomics">
        <title>Complete, high-quality genomes from long-read metagenomic sequencing of two wolf lichen thalli reveals enigmatic genome architecture.</title>
        <authorList>
            <person name="McKenzie S.K."/>
            <person name="Walston R.F."/>
            <person name="Allen J.L."/>
        </authorList>
    </citation>
    <scope>NUCLEOTIDE SEQUENCE [LARGE SCALE GENOMIC DNA]</scope>
    <source>
        <strain evidence="3">WasteWater2</strain>
    </source>
</reference>